<dbReference type="GO" id="GO:0005737">
    <property type="term" value="C:cytoplasm"/>
    <property type="evidence" value="ECO:0007669"/>
    <property type="project" value="TreeGrafter"/>
</dbReference>
<organism evidence="2 3">
    <name type="scientific">Tilletia indica</name>
    <dbReference type="NCBI Taxonomy" id="43049"/>
    <lineage>
        <taxon>Eukaryota</taxon>
        <taxon>Fungi</taxon>
        <taxon>Dikarya</taxon>
        <taxon>Basidiomycota</taxon>
        <taxon>Ustilaginomycotina</taxon>
        <taxon>Exobasidiomycetes</taxon>
        <taxon>Tilletiales</taxon>
        <taxon>Tilletiaceae</taxon>
        <taxon>Tilletia</taxon>
    </lineage>
</organism>
<dbReference type="EMBL" id="LWDF02001268">
    <property type="protein sequence ID" value="KAE8239586.1"/>
    <property type="molecule type" value="Genomic_DNA"/>
</dbReference>
<name>A0A8T8SG75_9BASI</name>
<dbReference type="InterPro" id="IPR040458">
    <property type="entry name" value="Vid27"/>
</dbReference>
<dbReference type="InterPro" id="IPR011044">
    <property type="entry name" value="Quino_amine_DH_bsu"/>
</dbReference>
<dbReference type="GO" id="GO:0005634">
    <property type="term" value="C:nucleus"/>
    <property type="evidence" value="ECO:0007669"/>
    <property type="project" value="TreeGrafter"/>
</dbReference>
<evidence type="ECO:0000313" key="3">
    <source>
        <dbReference type="Proteomes" id="UP000077521"/>
    </source>
</evidence>
<dbReference type="PANTHER" id="PTHR31913:SF0">
    <property type="entry name" value="VACUOLAR IMPORT AND DEGRADATION PROTEIN 27"/>
    <property type="match status" value="1"/>
</dbReference>
<dbReference type="AlphaFoldDB" id="A0A8T8SG75"/>
<feature type="domain" description="Vacuolar import/degradation Vid27 C-terminal" evidence="1">
    <location>
        <begin position="1"/>
        <end position="336"/>
    </location>
</feature>
<dbReference type="Gene3D" id="2.130.10.10">
    <property type="entry name" value="YVTN repeat-like/Quinoprotein amine dehydrogenase"/>
    <property type="match status" value="1"/>
</dbReference>
<comment type="caution">
    <text evidence="2">The sequence shown here is derived from an EMBL/GenBank/DDBJ whole genome shotgun (WGS) entry which is preliminary data.</text>
</comment>
<dbReference type="PANTHER" id="PTHR31913">
    <property type="entry name" value="VACUOLAR IMPORT AND DEGRADATION PROTEIN 27"/>
    <property type="match status" value="1"/>
</dbReference>
<evidence type="ECO:0000313" key="2">
    <source>
        <dbReference type="EMBL" id="KAE8239586.1"/>
    </source>
</evidence>
<reference evidence="2" key="2">
    <citation type="journal article" date="2019" name="IMA Fungus">
        <title>Genome sequencing and comparison of five Tilletia species to identify candidate genes for the detection of regulated species infecting wheat.</title>
        <authorList>
            <person name="Nguyen H.D.T."/>
            <person name="Sultana T."/>
            <person name="Kesanakurti P."/>
            <person name="Hambleton S."/>
        </authorList>
    </citation>
    <scope>NUCLEOTIDE SEQUENCE</scope>
    <source>
        <strain evidence="2">DAOMC 236416</strain>
    </source>
</reference>
<proteinExistence type="predicted"/>
<evidence type="ECO:0000259" key="1">
    <source>
        <dbReference type="Pfam" id="PF08553"/>
    </source>
</evidence>
<keyword evidence="3" id="KW-1185">Reference proteome</keyword>
<sequence>FVVRGNQIGVFRLSDDQNKLEFSTSIRQVGTPKGKIFTPKKVMLHDNDRALVMMNPDNPNSLFKMDLEVGKVVEEWKVSDDVQIRNAVPTSKFAQMTSESTLIGHGRDSVFKIDPRLSGLKMVDSLYKRYTTKQEFAAAITDEAGHLAVASDKGEIRLFDAIGKSAKTVLPLIGDTIRGIDVTADGRYMVATYKTYLLLIDTLISEGRCAGKLGFERSFPTDAKPTPRRLQIRPENVAVMDQEISFTPARFNTNSENSNETSIVTSTGHYIISWDFNQVKSGILDEYKIRKLAYRIVQDAFAHGSDSKIIVAMENDVKMAKKEALKTPTRQRLTSTPRRLRTCIV</sequence>
<gene>
    <name evidence="2" type="ORF">A4X13_0g8132</name>
</gene>
<reference evidence="2" key="1">
    <citation type="submission" date="2016-04" db="EMBL/GenBank/DDBJ databases">
        <authorList>
            <person name="Nguyen H.D."/>
            <person name="Samba Siva P."/>
            <person name="Cullis J."/>
            <person name="Levesque C.A."/>
            <person name="Hambleton S."/>
        </authorList>
    </citation>
    <scope>NUCLEOTIDE SEQUENCE</scope>
    <source>
        <strain evidence="2">DAOMC 236416</strain>
    </source>
</reference>
<dbReference type="SUPFAM" id="SSF50969">
    <property type="entry name" value="YVTN repeat-like/Quinoprotein amine dehydrogenase"/>
    <property type="match status" value="1"/>
</dbReference>
<protein>
    <recommendedName>
        <fullName evidence="1">Vacuolar import/degradation Vid27 C-terminal domain-containing protein</fullName>
    </recommendedName>
</protein>
<accession>A0A8T8SG75</accession>
<dbReference type="InterPro" id="IPR013863">
    <property type="entry name" value="VID27_C"/>
</dbReference>
<dbReference type="Pfam" id="PF08553">
    <property type="entry name" value="VID27"/>
    <property type="match status" value="1"/>
</dbReference>
<feature type="non-terminal residue" evidence="2">
    <location>
        <position position="1"/>
    </location>
</feature>
<dbReference type="InterPro" id="IPR015943">
    <property type="entry name" value="WD40/YVTN_repeat-like_dom_sf"/>
</dbReference>
<dbReference type="Proteomes" id="UP000077521">
    <property type="component" value="Unassembled WGS sequence"/>
</dbReference>